<protein>
    <submittedName>
        <fullName evidence="1">Uncharacterized protein</fullName>
    </submittedName>
</protein>
<accession>A0AAD5CG09</accession>
<sequence length="88" mass="9821">ARDEIKQLMEDDDADIIIDIWFPTRKRKSLGIDAQSDLPSTSDASVNASFYVDYDEPTLICESLPLTKGPGDGVYSVLLANKMKSRRL</sequence>
<keyword evidence="2" id="KW-1185">Reference proteome</keyword>
<comment type="caution">
    <text evidence="1">The sequence shown here is derived from an EMBL/GenBank/DDBJ whole genome shotgun (WGS) entry which is preliminary data.</text>
</comment>
<proteinExistence type="predicted"/>
<dbReference type="EMBL" id="JAMZMK010008312">
    <property type="protein sequence ID" value="KAI7740978.1"/>
    <property type="molecule type" value="Genomic_DNA"/>
</dbReference>
<name>A0AAD5CG09_AMBAR</name>
<dbReference type="AlphaFoldDB" id="A0AAD5CG09"/>
<evidence type="ECO:0000313" key="2">
    <source>
        <dbReference type="Proteomes" id="UP001206925"/>
    </source>
</evidence>
<feature type="non-terminal residue" evidence="1">
    <location>
        <position position="88"/>
    </location>
</feature>
<gene>
    <name evidence="1" type="ORF">M8C21_006889</name>
</gene>
<reference evidence="1" key="1">
    <citation type="submission" date="2022-06" db="EMBL/GenBank/DDBJ databases">
        <title>Uncovering the hologenomic basis of an extraordinary plant invasion.</title>
        <authorList>
            <person name="Bieker V.C."/>
            <person name="Martin M.D."/>
            <person name="Gilbert T."/>
            <person name="Hodgins K."/>
            <person name="Battlay P."/>
            <person name="Petersen B."/>
            <person name="Wilson J."/>
        </authorList>
    </citation>
    <scope>NUCLEOTIDE SEQUENCE</scope>
    <source>
        <strain evidence="1">AA19_3_7</strain>
        <tissue evidence="1">Leaf</tissue>
    </source>
</reference>
<organism evidence="1 2">
    <name type="scientific">Ambrosia artemisiifolia</name>
    <name type="common">Common ragweed</name>
    <dbReference type="NCBI Taxonomy" id="4212"/>
    <lineage>
        <taxon>Eukaryota</taxon>
        <taxon>Viridiplantae</taxon>
        <taxon>Streptophyta</taxon>
        <taxon>Embryophyta</taxon>
        <taxon>Tracheophyta</taxon>
        <taxon>Spermatophyta</taxon>
        <taxon>Magnoliopsida</taxon>
        <taxon>eudicotyledons</taxon>
        <taxon>Gunneridae</taxon>
        <taxon>Pentapetalae</taxon>
        <taxon>asterids</taxon>
        <taxon>campanulids</taxon>
        <taxon>Asterales</taxon>
        <taxon>Asteraceae</taxon>
        <taxon>Asteroideae</taxon>
        <taxon>Heliantheae alliance</taxon>
        <taxon>Heliantheae</taxon>
        <taxon>Ambrosia</taxon>
    </lineage>
</organism>
<dbReference type="Proteomes" id="UP001206925">
    <property type="component" value="Unassembled WGS sequence"/>
</dbReference>
<evidence type="ECO:0000313" key="1">
    <source>
        <dbReference type="EMBL" id="KAI7740978.1"/>
    </source>
</evidence>